<proteinExistence type="inferred from homology"/>
<dbReference type="RefSeq" id="WP_206723064.1">
    <property type="nucleotide sequence ID" value="NZ_CP071090.1"/>
</dbReference>
<dbReference type="CDD" id="cd08432">
    <property type="entry name" value="PBP2_GcdR_TrpI_HvrB_AmpR_like"/>
    <property type="match status" value="1"/>
</dbReference>
<dbReference type="InterPro" id="IPR000847">
    <property type="entry name" value="LysR_HTH_N"/>
</dbReference>
<dbReference type="PRINTS" id="PR00039">
    <property type="entry name" value="HTHLYSR"/>
</dbReference>
<reference evidence="7 8" key="1">
    <citation type="submission" date="2021-02" db="EMBL/GenBank/DDBJ databases">
        <title>De Novo genome assembly of isolated myxobacteria.</title>
        <authorList>
            <person name="Stevens D.C."/>
        </authorList>
    </citation>
    <scope>NUCLEOTIDE SEQUENCE [LARGE SCALE GENOMIC DNA]</scope>
    <source>
        <strain evidence="8">SCPEA02</strain>
    </source>
</reference>
<keyword evidence="2" id="KW-0805">Transcription regulation</keyword>
<dbReference type="InterPro" id="IPR058163">
    <property type="entry name" value="LysR-type_TF_proteobact-type"/>
</dbReference>
<comment type="similarity">
    <text evidence="1">Belongs to the LysR transcriptional regulatory family.</text>
</comment>
<evidence type="ECO:0000256" key="4">
    <source>
        <dbReference type="ARBA" id="ARBA00023163"/>
    </source>
</evidence>
<dbReference type="Gene3D" id="3.40.190.10">
    <property type="entry name" value="Periplasmic binding protein-like II"/>
    <property type="match status" value="2"/>
</dbReference>
<dbReference type="PANTHER" id="PTHR30537:SF26">
    <property type="entry name" value="GLYCINE CLEAVAGE SYSTEM TRANSCRIPTIONAL ACTIVATOR"/>
    <property type="match status" value="1"/>
</dbReference>
<feature type="domain" description="HTH lysR-type" evidence="6">
    <location>
        <begin position="5"/>
        <end position="62"/>
    </location>
</feature>
<dbReference type="InterPro" id="IPR005119">
    <property type="entry name" value="LysR_subst-bd"/>
</dbReference>
<sequence length="320" mass="35228">MRDFPPLTSLRAFEAAARHLSFKRAADELAVTPTAISHQIRQLEEWVGISLFERRVRRVVLTSAGQSLYPAMREGFDALARGVESLKRAPERNTVTLSATVAFTARWLLPRVASFRAACPGLDLRLHASDEPVDLHAGAADLAIRYGRGGYPGLRSELLLKDAFAPVCSPRLGVLEPADLSRHPLLRFEWRRVDDDTPTWPRWFARAGRPYRKAGGELVFSDESHALQAAIAGHGIALASLVLVAEELASGALVRPFGPVLDGFAYHVVHAEGGRDAERIASVRRWLLAEAKAFIATPSPKGPRRKRPMPKSSSVSERLR</sequence>
<dbReference type="SUPFAM" id="SSF53850">
    <property type="entry name" value="Periplasmic binding protein-like II"/>
    <property type="match status" value="1"/>
</dbReference>
<protein>
    <submittedName>
        <fullName evidence="7">Transcriptional regulator GcvA</fullName>
    </submittedName>
</protein>
<keyword evidence="3" id="KW-0238">DNA-binding</keyword>
<name>A0ABX7NVJ0_9BACT</name>
<gene>
    <name evidence="7" type="primary">gcvA</name>
    <name evidence="7" type="ORF">JY651_40930</name>
</gene>
<evidence type="ECO:0000256" key="1">
    <source>
        <dbReference type="ARBA" id="ARBA00009437"/>
    </source>
</evidence>
<keyword evidence="8" id="KW-1185">Reference proteome</keyword>
<feature type="region of interest" description="Disordered" evidence="5">
    <location>
        <begin position="297"/>
        <end position="320"/>
    </location>
</feature>
<evidence type="ECO:0000313" key="8">
    <source>
        <dbReference type="Proteomes" id="UP000662747"/>
    </source>
</evidence>
<evidence type="ECO:0000256" key="5">
    <source>
        <dbReference type="SAM" id="MobiDB-lite"/>
    </source>
</evidence>
<keyword evidence="4" id="KW-0804">Transcription</keyword>
<evidence type="ECO:0000256" key="3">
    <source>
        <dbReference type="ARBA" id="ARBA00023125"/>
    </source>
</evidence>
<feature type="compositionally biased region" description="Low complexity" evidence="5">
    <location>
        <begin position="310"/>
        <end position="320"/>
    </location>
</feature>
<evidence type="ECO:0000313" key="7">
    <source>
        <dbReference type="EMBL" id="QSQ21487.1"/>
    </source>
</evidence>
<accession>A0ABX7NVJ0</accession>
<evidence type="ECO:0000259" key="6">
    <source>
        <dbReference type="PROSITE" id="PS50931"/>
    </source>
</evidence>
<organism evidence="7 8">
    <name type="scientific">Pyxidicoccus parkwayensis</name>
    <dbReference type="NCBI Taxonomy" id="2813578"/>
    <lineage>
        <taxon>Bacteria</taxon>
        <taxon>Pseudomonadati</taxon>
        <taxon>Myxococcota</taxon>
        <taxon>Myxococcia</taxon>
        <taxon>Myxococcales</taxon>
        <taxon>Cystobacterineae</taxon>
        <taxon>Myxococcaceae</taxon>
        <taxon>Pyxidicoccus</taxon>
    </lineage>
</organism>
<dbReference type="SUPFAM" id="SSF46785">
    <property type="entry name" value="Winged helix' DNA-binding domain"/>
    <property type="match status" value="1"/>
</dbReference>
<dbReference type="InterPro" id="IPR036388">
    <property type="entry name" value="WH-like_DNA-bd_sf"/>
</dbReference>
<dbReference type="EMBL" id="CP071090">
    <property type="protein sequence ID" value="QSQ21487.1"/>
    <property type="molecule type" value="Genomic_DNA"/>
</dbReference>
<evidence type="ECO:0000256" key="2">
    <source>
        <dbReference type="ARBA" id="ARBA00023015"/>
    </source>
</evidence>
<dbReference type="Proteomes" id="UP000662747">
    <property type="component" value="Chromosome"/>
</dbReference>
<dbReference type="Gene3D" id="1.10.10.10">
    <property type="entry name" value="Winged helix-like DNA-binding domain superfamily/Winged helix DNA-binding domain"/>
    <property type="match status" value="1"/>
</dbReference>
<dbReference type="NCBIfam" id="NF008352">
    <property type="entry name" value="PRK11139.1"/>
    <property type="match status" value="1"/>
</dbReference>
<dbReference type="PROSITE" id="PS50931">
    <property type="entry name" value="HTH_LYSR"/>
    <property type="match status" value="1"/>
</dbReference>
<dbReference type="InterPro" id="IPR036390">
    <property type="entry name" value="WH_DNA-bd_sf"/>
</dbReference>
<dbReference type="PANTHER" id="PTHR30537">
    <property type="entry name" value="HTH-TYPE TRANSCRIPTIONAL REGULATOR"/>
    <property type="match status" value="1"/>
</dbReference>
<dbReference type="Pfam" id="PF03466">
    <property type="entry name" value="LysR_substrate"/>
    <property type="match status" value="1"/>
</dbReference>
<dbReference type="Pfam" id="PF00126">
    <property type="entry name" value="HTH_1"/>
    <property type="match status" value="1"/>
</dbReference>